<name>A0A0C9W0F2_9AGAM</name>
<dbReference type="Proteomes" id="UP000053820">
    <property type="component" value="Unassembled WGS sequence"/>
</dbReference>
<sequence>MLLATVKAIFAPSAWSSIMPSLVMSGDGTRNRPQRARIRAQGMRHAPTIREDIFVLDLDSSCLLLIHSRGYWPKSDTFTSMRIHLTWSPWTNDFSLEQRRVMMMVDQSDQMHYGGHPDLAAGNEACLEAVDVLTQLHLLWPCRTAL</sequence>
<evidence type="ECO:0000313" key="1">
    <source>
        <dbReference type="EMBL" id="KIJ64220.1"/>
    </source>
</evidence>
<dbReference type="EMBL" id="KN839847">
    <property type="protein sequence ID" value="KIJ64220.1"/>
    <property type="molecule type" value="Genomic_DNA"/>
</dbReference>
<keyword evidence="2" id="KW-1185">Reference proteome</keyword>
<reference evidence="1 2" key="1">
    <citation type="submission" date="2014-04" db="EMBL/GenBank/DDBJ databases">
        <title>Evolutionary Origins and Diversification of the Mycorrhizal Mutualists.</title>
        <authorList>
            <consortium name="DOE Joint Genome Institute"/>
            <consortium name="Mycorrhizal Genomics Consortium"/>
            <person name="Kohler A."/>
            <person name="Kuo A."/>
            <person name="Nagy L.G."/>
            <person name="Floudas D."/>
            <person name="Copeland A."/>
            <person name="Barry K.W."/>
            <person name="Cichocki N."/>
            <person name="Veneault-Fourrey C."/>
            <person name="LaButti K."/>
            <person name="Lindquist E.A."/>
            <person name="Lipzen A."/>
            <person name="Lundell T."/>
            <person name="Morin E."/>
            <person name="Murat C."/>
            <person name="Riley R."/>
            <person name="Ohm R."/>
            <person name="Sun H."/>
            <person name="Tunlid A."/>
            <person name="Henrissat B."/>
            <person name="Grigoriev I.V."/>
            <person name="Hibbett D.S."/>
            <person name="Martin F."/>
        </authorList>
    </citation>
    <scope>NUCLEOTIDE SEQUENCE [LARGE SCALE GENOMIC DNA]</scope>
    <source>
        <strain evidence="1 2">MD-312</strain>
    </source>
</reference>
<proteinExistence type="predicted"/>
<gene>
    <name evidence="1" type="ORF">HYDPIDRAFT_112181</name>
</gene>
<protein>
    <submittedName>
        <fullName evidence="1">Uncharacterized protein</fullName>
    </submittedName>
</protein>
<organism evidence="1 2">
    <name type="scientific">Hydnomerulius pinastri MD-312</name>
    <dbReference type="NCBI Taxonomy" id="994086"/>
    <lineage>
        <taxon>Eukaryota</taxon>
        <taxon>Fungi</taxon>
        <taxon>Dikarya</taxon>
        <taxon>Basidiomycota</taxon>
        <taxon>Agaricomycotina</taxon>
        <taxon>Agaricomycetes</taxon>
        <taxon>Agaricomycetidae</taxon>
        <taxon>Boletales</taxon>
        <taxon>Boletales incertae sedis</taxon>
        <taxon>Leucogyrophana</taxon>
    </lineage>
</organism>
<evidence type="ECO:0000313" key="2">
    <source>
        <dbReference type="Proteomes" id="UP000053820"/>
    </source>
</evidence>
<accession>A0A0C9W0F2</accession>
<dbReference type="AlphaFoldDB" id="A0A0C9W0F2"/>
<dbReference type="HOGENOM" id="CLU_1777709_0_0_1"/>